<feature type="region of interest" description="Disordered" evidence="1">
    <location>
        <begin position="1"/>
        <end position="36"/>
    </location>
</feature>
<dbReference type="EMBL" id="JARBHB010000007">
    <property type="protein sequence ID" value="KAJ8879924.1"/>
    <property type="molecule type" value="Genomic_DNA"/>
</dbReference>
<dbReference type="Pfam" id="PF07530">
    <property type="entry name" value="PRE_C2HC"/>
    <property type="match status" value="1"/>
</dbReference>
<dbReference type="Proteomes" id="UP001159363">
    <property type="component" value="Chromosome 6"/>
</dbReference>
<gene>
    <name evidence="3" type="ORF">PR048_020545</name>
</gene>
<evidence type="ECO:0000313" key="3">
    <source>
        <dbReference type="EMBL" id="KAJ8879924.1"/>
    </source>
</evidence>
<evidence type="ECO:0000259" key="2">
    <source>
        <dbReference type="Pfam" id="PF07530"/>
    </source>
</evidence>
<accession>A0ABQ9H6K7</accession>
<sequence length="345" mass="38713">MDKDVANKKRKARSKSERDQISAPSPYTTHQSAPDTGIPQGISYLTVTIADCHSHPGGFKSRFLCSHTAQRAPLESSPKATRQPIAIAPKLSLKDRQPLHMWIVELPASEQSERIFQLRGLCGLVIRVEEYQRPEGSTQCSNCRRFGHSARVTTSCQGGKGHTTTQCDLADRDDMSLRKCTSCGGNHAVNYKAYKAEKWRFPAPEERRKSSSRVNTLLLLHPSLALDMLHLWLPGHPPPPRLLMAGPWFRGNNIASQLRLLYLIMYKITNCRSQMATAHLHTMANHLRWNSRLSRIPTAHHAASHAIPLNLNPRRGKNSNTREKNFQALRLAAVDPGPFPCLLCF</sequence>
<dbReference type="InterPro" id="IPR006579">
    <property type="entry name" value="Pre_C2HC_dom"/>
</dbReference>
<proteinExistence type="predicted"/>
<comment type="caution">
    <text evidence="3">The sequence shown here is derived from an EMBL/GenBank/DDBJ whole genome shotgun (WGS) entry which is preliminary data.</text>
</comment>
<evidence type="ECO:0000313" key="4">
    <source>
        <dbReference type="Proteomes" id="UP001159363"/>
    </source>
</evidence>
<organism evidence="3 4">
    <name type="scientific">Dryococelus australis</name>
    <dbReference type="NCBI Taxonomy" id="614101"/>
    <lineage>
        <taxon>Eukaryota</taxon>
        <taxon>Metazoa</taxon>
        <taxon>Ecdysozoa</taxon>
        <taxon>Arthropoda</taxon>
        <taxon>Hexapoda</taxon>
        <taxon>Insecta</taxon>
        <taxon>Pterygota</taxon>
        <taxon>Neoptera</taxon>
        <taxon>Polyneoptera</taxon>
        <taxon>Phasmatodea</taxon>
        <taxon>Verophasmatodea</taxon>
        <taxon>Anareolatae</taxon>
        <taxon>Phasmatidae</taxon>
        <taxon>Eurycanthinae</taxon>
        <taxon>Dryococelus</taxon>
    </lineage>
</organism>
<protein>
    <recommendedName>
        <fullName evidence="2">Pre-C2HC domain-containing protein</fullName>
    </recommendedName>
</protein>
<reference evidence="3 4" key="1">
    <citation type="submission" date="2023-02" db="EMBL/GenBank/DDBJ databases">
        <title>LHISI_Scaffold_Assembly.</title>
        <authorList>
            <person name="Stuart O.P."/>
            <person name="Cleave R."/>
            <person name="Magrath M.J.L."/>
            <person name="Mikheyev A.S."/>
        </authorList>
    </citation>
    <scope>NUCLEOTIDE SEQUENCE [LARGE SCALE GENOMIC DNA]</scope>
    <source>
        <strain evidence="3">Daus_M_001</strain>
        <tissue evidence="3">Leg muscle</tissue>
    </source>
</reference>
<name>A0ABQ9H6K7_9NEOP</name>
<feature type="compositionally biased region" description="Polar residues" evidence="1">
    <location>
        <begin position="22"/>
        <end position="34"/>
    </location>
</feature>
<feature type="domain" description="Pre-C2HC" evidence="2">
    <location>
        <begin position="94"/>
        <end position="133"/>
    </location>
</feature>
<evidence type="ECO:0000256" key="1">
    <source>
        <dbReference type="SAM" id="MobiDB-lite"/>
    </source>
</evidence>
<keyword evidence="4" id="KW-1185">Reference proteome</keyword>